<dbReference type="RefSeq" id="WP_145029628.1">
    <property type="nucleotide sequence ID" value="NZ_CP036271.1"/>
</dbReference>
<dbReference type="Proteomes" id="UP000315700">
    <property type="component" value="Chromosome"/>
</dbReference>
<protein>
    <submittedName>
        <fullName evidence="1">Uncharacterized protein</fullName>
    </submittedName>
</protein>
<organism evidence="1 2">
    <name type="scientific">Caulifigura coniformis</name>
    <dbReference type="NCBI Taxonomy" id="2527983"/>
    <lineage>
        <taxon>Bacteria</taxon>
        <taxon>Pseudomonadati</taxon>
        <taxon>Planctomycetota</taxon>
        <taxon>Planctomycetia</taxon>
        <taxon>Planctomycetales</taxon>
        <taxon>Planctomycetaceae</taxon>
        <taxon>Caulifigura</taxon>
    </lineage>
</organism>
<evidence type="ECO:0000313" key="2">
    <source>
        <dbReference type="Proteomes" id="UP000315700"/>
    </source>
</evidence>
<sequence>MPKLSHGLKKFALAAVLGLVTVQSSGCSLFYWALKDAWIAGTFFGTTPLIPVTPYYSQMIEDTYWEEERYKKVPILDPVEGENAPLFCVDNPSEDEVMRALPDMTSGGVAFLAETSRNNVRMVVDLIVDRLDECRFYPQAGPARLHHCHYKATVYYEEVKRSNWPIPFTHVDQREEVVYIDHDHLIRCAGPDANSP</sequence>
<dbReference type="EMBL" id="CP036271">
    <property type="protein sequence ID" value="QDT53975.1"/>
    <property type="molecule type" value="Genomic_DNA"/>
</dbReference>
<reference evidence="1 2" key="1">
    <citation type="submission" date="2019-02" db="EMBL/GenBank/DDBJ databases">
        <title>Deep-cultivation of Planctomycetes and their phenomic and genomic characterization uncovers novel biology.</title>
        <authorList>
            <person name="Wiegand S."/>
            <person name="Jogler M."/>
            <person name="Boedeker C."/>
            <person name="Pinto D."/>
            <person name="Vollmers J."/>
            <person name="Rivas-Marin E."/>
            <person name="Kohn T."/>
            <person name="Peeters S.H."/>
            <person name="Heuer A."/>
            <person name="Rast P."/>
            <person name="Oberbeckmann S."/>
            <person name="Bunk B."/>
            <person name="Jeske O."/>
            <person name="Meyerdierks A."/>
            <person name="Storesund J.E."/>
            <person name="Kallscheuer N."/>
            <person name="Luecker S."/>
            <person name="Lage O.M."/>
            <person name="Pohl T."/>
            <person name="Merkel B.J."/>
            <person name="Hornburger P."/>
            <person name="Mueller R.-W."/>
            <person name="Bruemmer F."/>
            <person name="Labrenz M."/>
            <person name="Spormann A.M."/>
            <person name="Op den Camp H."/>
            <person name="Overmann J."/>
            <person name="Amann R."/>
            <person name="Jetten M.S.M."/>
            <person name="Mascher T."/>
            <person name="Medema M.H."/>
            <person name="Devos D.P."/>
            <person name="Kaster A.-K."/>
            <person name="Ovreas L."/>
            <person name="Rohde M."/>
            <person name="Galperin M.Y."/>
            <person name="Jogler C."/>
        </authorList>
    </citation>
    <scope>NUCLEOTIDE SEQUENCE [LARGE SCALE GENOMIC DNA]</scope>
    <source>
        <strain evidence="1 2">Pan44</strain>
    </source>
</reference>
<keyword evidence="2" id="KW-1185">Reference proteome</keyword>
<name>A0A517SCZ2_9PLAN</name>
<dbReference type="OrthoDB" id="261685at2"/>
<dbReference type="AlphaFoldDB" id="A0A517SCZ2"/>
<proteinExistence type="predicted"/>
<accession>A0A517SCZ2</accession>
<evidence type="ECO:0000313" key="1">
    <source>
        <dbReference type="EMBL" id="QDT53975.1"/>
    </source>
</evidence>
<dbReference type="KEGG" id="ccos:Pan44_20020"/>
<gene>
    <name evidence="1" type="ORF">Pan44_20020</name>
</gene>
<dbReference type="InParanoid" id="A0A517SCZ2"/>